<dbReference type="EMBL" id="BLXT01001064">
    <property type="protein sequence ID" value="GFN83013.1"/>
    <property type="molecule type" value="Genomic_DNA"/>
</dbReference>
<comment type="caution">
    <text evidence="2">The sequence shown here is derived from an EMBL/GenBank/DDBJ whole genome shotgun (WGS) entry which is preliminary data.</text>
</comment>
<organism evidence="2 3">
    <name type="scientific">Plakobranchus ocellatus</name>
    <dbReference type="NCBI Taxonomy" id="259542"/>
    <lineage>
        <taxon>Eukaryota</taxon>
        <taxon>Metazoa</taxon>
        <taxon>Spiralia</taxon>
        <taxon>Lophotrochozoa</taxon>
        <taxon>Mollusca</taxon>
        <taxon>Gastropoda</taxon>
        <taxon>Heterobranchia</taxon>
        <taxon>Euthyneura</taxon>
        <taxon>Panpulmonata</taxon>
        <taxon>Sacoglossa</taxon>
        <taxon>Placobranchoidea</taxon>
        <taxon>Plakobranchidae</taxon>
        <taxon>Plakobranchus</taxon>
    </lineage>
</organism>
<evidence type="ECO:0000256" key="1">
    <source>
        <dbReference type="SAM" id="Phobius"/>
    </source>
</evidence>
<protein>
    <recommendedName>
        <fullName evidence="4">Ig-like domain-containing protein</fullName>
    </recommendedName>
</protein>
<dbReference type="AlphaFoldDB" id="A0AAV3YLJ7"/>
<keyword evidence="1" id="KW-0812">Transmembrane</keyword>
<feature type="transmembrane region" description="Helical" evidence="1">
    <location>
        <begin position="236"/>
        <end position="260"/>
    </location>
</feature>
<gene>
    <name evidence="2" type="ORF">PoB_000951900</name>
</gene>
<name>A0AAV3YLJ7_9GAST</name>
<sequence>MVQSDRVQDLHACVGTNAYIPWPLNIMTRRDHKATVITLTFQRRHSERKMMVASYSISQQLVATEPFKGRLTMSSEHSGAFLKRVGLHDDGLFTAQARSSKGRIWTRTTNLTVHVRPLVKGERLNVSKSEILSPDSGPASELHCVKLKCGFVDYAGYPPTHYIWQATSKVLAEETATDESVSMLELCGPFSDHVTCSIAGFSSTCTYDYVVSIFVDLPAPSTNTSQVASSGVSSDLILMVVVPLLAVGIPLVVLGVWVLSHLLGDRRRRRYNSVLRVCPEICRYPSIRGASPAIGASARRRAQKS</sequence>
<dbReference type="Gene3D" id="2.60.40.10">
    <property type="entry name" value="Immunoglobulins"/>
    <property type="match status" value="1"/>
</dbReference>
<evidence type="ECO:0000313" key="2">
    <source>
        <dbReference type="EMBL" id="GFN83013.1"/>
    </source>
</evidence>
<accession>A0AAV3YLJ7</accession>
<evidence type="ECO:0008006" key="4">
    <source>
        <dbReference type="Google" id="ProtNLM"/>
    </source>
</evidence>
<reference evidence="2 3" key="1">
    <citation type="journal article" date="2021" name="Elife">
        <title>Chloroplast acquisition without the gene transfer in kleptoplastic sea slugs, Plakobranchus ocellatus.</title>
        <authorList>
            <person name="Maeda T."/>
            <person name="Takahashi S."/>
            <person name="Yoshida T."/>
            <person name="Shimamura S."/>
            <person name="Takaki Y."/>
            <person name="Nagai Y."/>
            <person name="Toyoda A."/>
            <person name="Suzuki Y."/>
            <person name="Arimoto A."/>
            <person name="Ishii H."/>
            <person name="Satoh N."/>
            <person name="Nishiyama T."/>
            <person name="Hasebe M."/>
            <person name="Maruyama T."/>
            <person name="Minagawa J."/>
            <person name="Obokata J."/>
            <person name="Shigenobu S."/>
        </authorList>
    </citation>
    <scope>NUCLEOTIDE SEQUENCE [LARGE SCALE GENOMIC DNA]</scope>
</reference>
<keyword evidence="1" id="KW-1133">Transmembrane helix</keyword>
<evidence type="ECO:0000313" key="3">
    <source>
        <dbReference type="Proteomes" id="UP000735302"/>
    </source>
</evidence>
<dbReference type="InterPro" id="IPR013783">
    <property type="entry name" value="Ig-like_fold"/>
</dbReference>
<keyword evidence="1" id="KW-0472">Membrane</keyword>
<proteinExistence type="predicted"/>
<keyword evidence="3" id="KW-1185">Reference proteome</keyword>
<dbReference type="Proteomes" id="UP000735302">
    <property type="component" value="Unassembled WGS sequence"/>
</dbReference>